<evidence type="ECO:0000256" key="4">
    <source>
        <dbReference type="PROSITE-ProRule" id="PRU00433"/>
    </source>
</evidence>
<feature type="domain" description="Cytochrome c" evidence="6">
    <location>
        <begin position="210"/>
        <end position="300"/>
    </location>
</feature>
<comment type="caution">
    <text evidence="7">The sequence shown here is derived from an EMBL/GenBank/DDBJ whole genome shotgun (WGS) entry which is preliminary data.</text>
</comment>
<feature type="region of interest" description="Disordered" evidence="5">
    <location>
        <begin position="321"/>
        <end position="340"/>
    </location>
</feature>
<evidence type="ECO:0000256" key="5">
    <source>
        <dbReference type="SAM" id="MobiDB-lite"/>
    </source>
</evidence>
<dbReference type="PANTHER" id="PTHR35008:SF9">
    <property type="entry name" value="CYTOCHROME C DOMAIN-CONTAINING PROTEIN"/>
    <property type="match status" value="1"/>
</dbReference>
<keyword evidence="1 4" id="KW-0349">Heme</keyword>
<evidence type="ECO:0000313" key="8">
    <source>
        <dbReference type="Proteomes" id="UP000600214"/>
    </source>
</evidence>
<dbReference type="InterPro" id="IPR009056">
    <property type="entry name" value="Cyt_c-like_dom"/>
</dbReference>
<dbReference type="EMBL" id="BMIA01000001">
    <property type="protein sequence ID" value="GGH20714.1"/>
    <property type="molecule type" value="Genomic_DNA"/>
</dbReference>
<evidence type="ECO:0000256" key="2">
    <source>
        <dbReference type="ARBA" id="ARBA00022723"/>
    </source>
</evidence>
<proteinExistence type="predicted"/>
<keyword evidence="2 4" id="KW-0479">Metal-binding</keyword>
<dbReference type="InterPro" id="IPR036909">
    <property type="entry name" value="Cyt_c-like_dom_sf"/>
</dbReference>
<dbReference type="Pfam" id="PF00034">
    <property type="entry name" value="Cytochrom_C"/>
    <property type="match status" value="1"/>
</dbReference>
<accession>A0ABQ1YDR8</accession>
<dbReference type="PROSITE" id="PS51007">
    <property type="entry name" value="CYTC"/>
    <property type="match status" value="1"/>
</dbReference>
<keyword evidence="8" id="KW-1185">Reference proteome</keyword>
<evidence type="ECO:0000256" key="3">
    <source>
        <dbReference type="ARBA" id="ARBA00023004"/>
    </source>
</evidence>
<dbReference type="RefSeq" id="WP_229221073.1">
    <property type="nucleotide sequence ID" value="NZ_BMIA01000001.1"/>
</dbReference>
<evidence type="ECO:0000256" key="1">
    <source>
        <dbReference type="ARBA" id="ARBA00022617"/>
    </source>
</evidence>
<sequence length="369" mass="41215">MMSPDDSVVKLIRSLKLLVALLGVALGLLLILLLTVPFGAREFGSAVPTGKEVTEIKPANKDPHMPWKGPSEKDISKLSPAEQQMVRYGKELIVHTADYLGPKGRVKHLSNGMNCQNCHLDAGGKPWGNNYFAVEATYPKFRARSGKIETQTKRINDCFERSLNGERLDEQSNEMTALLAYMRWMGTGVPPRKLPEGSGIYKIHDLERAADPVAGKVVYEQKCQSCHQTAGEGVLASDEMHYLFPPLWGKHSYNTGAGLYRISNLAGYVKVNMPLGASYDAPQLTDEQAWDVAAFINSMPRPQKDLSKDWPDPASKPFDHPFGPYADPFPEKQHKYGPFNPIKDWQKQHKSLNTKYLSMAAPEEENLYL</sequence>
<evidence type="ECO:0000313" key="7">
    <source>
        <dbReference type="EMBL" id="GGH20714.1"/>
    </source>
</evidence>
<name>A0ABQ1YDR8_9BACT</name>
<dbReference type="Gene3D" id="1.10.760.10">
    <property type="entry name" value="Cytochrome c-like domain"/>
    <property type="match status" value="2"/>
</dbReference>
<evidence type="ECO:0000259" key="6">
    <source>
        <dbReference type="PROSITE" id="PS51007"/>
    </source>
</evidence>
<reference evidence="8" key="1">
    <citation type="journal article" date="2019" name="Int. J. Syst. Evol. Microbiol.">
        <title>The Global Catalogue of Microorganisms (GCM) 10K type strain sequencing project: providing services to taxonomists for standard genome sequencing and annotation.</title>
        <authorList>
            <consortium name="The Broad Institute Genomics Platform"/>
            <consortium name="The Broad Institute Genome Sequencing Center for Infectious Disease"/>
            <person name="Wu L."/>
            <person name="Ma J."/>
        </authorList>
    </citation>
    <scope>NUCLEOTIDE SEQUENCE [LARGE SCALE GENOMIC DNA]</scope>
    <source>
        <strain evidence="8">CGMCC 1.15288</strain>
    </source>
</reference>
<keyword evidence="3 4" id="KW-0408">Iron</keyword>
<dbReference type="Pfam" id="PF21342">
    <property type="entry name" value="SoxA-TsdA_cyt-c"/>
    <property type="match status" value="1"/>
</dbReference>
<protein>
    <recommendedName>
        <fullName evidence="6">Cytochrome c domain-containing protein</fullName>
    </recommendedName>
</protein>
<gene>
    <name evidence="7" type="ORF">GCM10007423_01270</name>
</gene>
<dbReference type="SUPFAM" id="SSF46626">
    <property type="entry name" value="Cytochrome c"/>
    <property type="match status" value="2"/>
</dbReference>
<dbReference type="Proteomes" id="UP000600214">
    <property type="component" value="Unassembled WGS sequence"/>
</dbReference>
<dbReference type="InterPro" id="IPR051459">
    <property type="entry name" value="Cytochrome_c-type_DH"/>
</dbReference>
<organism evidence="7 8">
    <name type="scientific">Dyadobacter endophyticus</name>
    <dbReference type="NCBI Taxonomy" id="1749036"/>
    <lineage>
        <taxon>Bacteria</taxon>
        <taxon>Pseudomonadati</taxon>
        <taxon>Bacteroidota</taxon>
        <taxon>Cytophagia</taxon>
        <taxon>Cytophagales</taxon>
        <taxon>Spirosomataceae</taxon>
        <taxon>Dyadobacter</taxon>
    </lineage>
</organism>
<dbReference type="PANTHER" id="PTHR35008">
    <property type="entry name" value="BLL4482 PROTEIN-RELATED"/>
    <property type="match status" value="1"/>
</dbReference>